<reference evidence="5" key="2">
    <citation type="submission" date="2023-02" db="EMBL/GenBank/DDBJ databases">
        <authorList>
            <person name="Concha-Toloza M."/>
            <person name="Lopez-Cantillo M."/>
            <person name="Molina-Mora J."/>
            <person name="Collado L."/>
        </authorList>
    </citation>
    <scope>NUCLEOTIDE SEQUENCE</scope>
    <source>
        <strain evidence="5">FR1p153A2</strain>
    </source>
</reference>
<evidence type="ECO:0000256" key="1">
    <source>
        <dbReference type="ARBA" id="ARBA00008467"/>
    </source>
</evidence>
<dbReference type="SUPFAM" id="SSF53901">
    <property type="entry name" value="Thiolase-like"/>
    <property type="match status" value="2"/>
</dbReference>
<dbReference type="InterPro" id="IPR000794">
    <property type="entry name" value="Beta-ketoacyl_synthase"/>
</dbReference>
<proteinExistence type="inferred from homology"/>
<organism evidence="5 6">
    <name type="scientific">Aliarcobacter butzleri</name>
    <dbReference type="NCBI Taxonomy" id="28197"/>
    <lineage>
        <taxon>Bacteria</taxon>
        <taxon>Pseudomonadati</taxon>
        <taxon>Campylobacterota</taxon>
        <taxon>Epsilonproteobacteria</taxon>
        <taxon>Campylobacterales</taxon>
        <taxon>Arcobacteraceae</taxon>
        <taxon>Aliarcobacter</taxon>
    </lineage>
</organism>
<dbReference type="SMART" id="SM00825">
    <property type="entry name" value="PKS_KS"/>
    <property type="match status" value="1"/>
</dbReference>
<dbReference type="PROSITE" id="PS52004">
    <property type="entry name" value="KS3_2"/>
    <property type="match status" value="1"/>
</dbReference>
<protein>
    <submittedName>
        <fullName evidence="5">Beta-ketoacyl synthase N-terminal-like domain-containing protein</fullName>
    </submittedName>
</protein>
<dbReference type="EMBL" id="JAQTJK010000004">
    <property type="protein sequence ID" value="MDK2041058.1"/>
    <property type="molecule type" value="Genomic_DNA"/>
</dbReference>
<evidence type="ECO:0000259" key="4">
    <source>
        <dbReference type="PROSITE" id="PS52004"/>
    </source>
</evidence>
<reference evidence="5" key="1">
    <citation type="journal article" date="2023" name="Antibiotics">
        <title>Genomic Characterization of Antibiotic-Resistant Campylobacterales Isolated from Chilean Poultry Meat.</title>
        <authorList>
            <person name="Concha-Toloza M."/>
            <person name="Lopez-Cantillo M."/>
            <person name="Molina-Mora J.A."/>
            <person name="Collado L."/>
        </authorList>
    </citation>
    <scope>NUCLEOTIDE SEQUENCE</scope>
    <source>
        <strain evidence="5">FR1p153A2</strain>
    </source>
</reference>
<sequence length="376" mass="41903">MHKTFITGSSIICALGNNKFECIKTFENINDETYKDYLHNNFEGLNYYRIKRSFDSQKDKFYSLLSQVVLDAIEDAKLSKDEQKELHIFLASTSNSISILEESFLNKNSLDFIGFKNITKYLEDLICSNYQSTIIHTACTSSTNAIIKASKQIKNNQIKKAIVIGFEFFNQSTYKGFESLMLLSPSGEYKPFDKDSDGLILGEACSAIILETSKKNTDDFEIISYANSFDDHSITSSNPTGEATLLCLENTIKNANLEIKDLTCIKAHATGSENSNLSEVTALDSLFKKQNQKCDIVILKPYIGHTLGACGSNEIILLCESIKNGTLPKTINFKNIYENVNFTPLLQSKKVNKGTVLFHFVGFGGSNASIILSNKS</sequence>
<gene>
    <name evidence="5" type="ORF">PT517_04595</name>
</gene>
<dbReference type="GO" id="GO:0006633">
    <property type="term" value="P:fatty acid biosynthetic process"/>
    <property type="evidence" value="ECO:0007669"/>
    <property type="project" value="TreeGrafter"/>
</dbReference>
<dbReference type="Gene3D" id="3.40.47.10">
    <property type="match status" value="1"/>
</dbReference>
<dbReference type="AlphaFoldDB" id="A0AAW6VEC9"/>
<comment type="caution">
    <text evidence="5">The sequence shown here is derived from an EMBL/GenBank/DDBJ whole genome shotgun (WGS) entry which is preliminary data.</text>
</comment>
<evidence type="ECO:0000313" key="6">
    <source>
        <dbReference type="Proteomes" id="UP001237501"/>
    </source>
</evidence>
<dbReference type="Proteomes" id="UP001237501">
    <property type="component" value="Unassembled WGS sequence"/>
</dbReference>
<dbReference type="PANTHER" id="PTHR11712">
    <property type="entry name" value="POLYKETIDE SYNTHASE-RELATED"/>
    <property type="match status" value="1"/>
</dbReference>
<evidence type="ECO:0000256" key="3">
    <source>
        <dbReference type="RuleBase" id="RU003694"/>
    </source>
</evidence>
<dbReference type="InterPro" id="IPR014031">
    <property type="entry name" value="Ketoacyl_synth_C"/>
</dbReference>
<dbReference type="PANTHER" id="PTHR11712:SF336">
    <property type="entry name" value="3-OXOACYL-[ACYL-CARRIER-PROTEIN] SYNTHASE, MITOCHONDRIAL"/>
    <property type="match status" value="1"/>
</dbReference>
<keyword evidence="2 3" id="KW-0808">Transferase</keyword>
<evidence type="ECO:0000256" key="2">
    <source>
        <dbReference type="ARBA" id="ARBA00022679"/>
    </source>
</evidence>
<evidence type="ECO:0000313" key="5">
    <source>
        <dbReference type="EMBL" id="MDK2041058.1"/>
    </source>
</evidence>
<dbReference type="Pfam" id="PF02801">
    <property type="entry name" value="Ketoacyl-synt_C"/>
    <property type="match status" value="1"/>
</dbReference>
<comment type="similarity">
    <text evidence="1 3">Belongs to the thiolase-like superfamily. Beta-ketoacyl-ACP synthases family.</text>
</comment>
<dbReference type="GO" id="GO:0004315">
    <property type="term" value="F:3-oxoacyl-[acyl-carrier-protein] synthase activity"/>
    <property type="evidence" value="ECO:0007669"/>
    <property type="project" value="TreeGrafter"/>
</dbReference>
<name>A0AAW6VEC9_9BACT</name>
<dbReference type="Pfam" id="PF00109">
    <property type="entry name" value="ketoacyl-synt"/>
    <property type="match status" value="1"/>
</dbReference>
<dbReference type="InterPro" id="IPR016039">
    <property type="entry name" value="Thiolase-like"/>
</dbReference>
<accession>A0AAW6VEC9</accession>
<dbReference type="InterPro" id="IPR014030">
    <property type="entry name" value="Ketoacyl_synth_N"/>
</dbReference>
<dbReference type="RefSeq" id="WP_152059882.1">
    <property type="nucleotide sequence ID" value="NZ_CABVSN010000008.1"/>
</dbReference>
<dbReference type="InterPro" id="IPR020841">
    <property type="entry name" value="PKS_Beta-ketoAc_synthase_dom"/>
</dbReference>
<feature type="domain" description="Ketosynthase family 3 (KS3)" evidence="4">
    <location>
        <begin position="1"/>
        <end position="374"/>
    </location>
</feature>